<accession>A0A7W7W529</accession>
<protein>
    <submittedName>
        <fullName evidence="1">Uncharacterized protein</fullName>
    </submittedName>
</protein>
<keyword evidence="2" id="KW-1185">Reference proteome</keyword>
<dbReference type="AlphaFoldDB" id="A0A7W7W529"/>
<dbReference type="EMBL" id="JACHJT010000001">
    <property type="protein sequence ID" value="MBB4934258.1"/>
    <property type="molecule type" value="Genomic_DNA"/>
</dbReference>
<evidence type="ECO:0000313" key="1">
    <source>
        <dbReference type="EMBL" id="MBB4934258.1"/>
    </source>
</evidence>
<dbReference type="Proteomes" id="UP000523007">
    <property type="component" value="Unassembled WGS sequence"/>
</dbReference>
<name>A0A7W7W529_9ACTN</name>
<comment type="caution">
    <text evidence="1">The sequence shown here is derived from an EMBL/GenBank/DDBJ whole genome shotgun (WGS) entry which is preliminary data.</text>
</comment>
<proteinExistence type="predicted"/>
<gene>
    <name evidence="1" type="ORF">F4561_005078</name>
</gene>
<reference evidence="1 2" key="1">
    <citation type="submission" date="2020-08" db="EMBL/GenBank/DDBJ databases">
        <title>Sequencing the genomes of 1000 actinobacteria strains.</title>
        <authorList>
            <person name="Klenk H.-P."/>
        </authorList>
    </citation>
    <scope>NUCLEOTIDE SEQUENCE [LARGE SCALE GENOMIC DNA]</scope>
    <source>
        <strain evidence="1 2">DSM 102030</strain>
    </source>
</reference>
<evidence type="ECO:0000313" key="2">
    <source>
        <dbReference type="Proteomes" id="UP000523007"/>
    </source>
</evidence>
<organism evidence="1 2">
    <name type="scientific">Lipingzhangella halophila</name>
    <dbReference type="NCBI Taxonomy" id="1783352"/>
    <lineage>
        <taxon>Bacteria</taxon>
        <taxon>Bacillati</taxon>
        <taxon>Actinomycetota</taxon>
        <taxon>Actinomycetes</taxon>
        <taxon>Streptosporangiales</taxon>
        <taxon>Nocardiopsidaceae</taxon>
        <taxon>Lipingzhangella</taxon>
    </lineage>
</organism>
<sequence length="90" mass="10256">MKLYSVSRDLRPEFDIPPTRLAHDLWAALVRPDGKFLDDVLRRFLALSHDDGGYGLVRMDEADRVLLRLIVARHGLRALAAAGDHEHTRK</sequence>